<dbReference type="Proteomes" id="UP000030645">
    <property type="component" value="Unassembled WGS sequence"/>
</dbReference>
<evidence type="ECO:0000313" key="3">
    <source>
        <dbReference type="Proteomes" id="UP000030645"/>
    </source>
</evidence>
<feature type="region of interest" description="Disordered" evidence="1">
    <location>
        <begin position="98"/>
        <end position="118"/>
    </location>
</feature>
<accession>W9QXQ3</accession>
<dbReference type="EMBL" id="KE344350">
    <property type="protein sequence ID" value="EXB57737.1"/>
    <property type="molecule type" value="Genomic_DNA"/>
</dbReference>
<reference evidence="3" key="1">
    <citation type="submission" date="2013-01" db="EMBL/GenBank/DDBJ databases">
        <title>Draft Genome Sequence of a Mulberry Tree, Morus notabilis C.K. Schneid.</title>
        <authorList>
            <person name="He N."/>
            <person name="Zhao S."/>
        </authorList>
    </citation>
    <scope>NUCLEOTIDE SEQUENCE</scope>
</reference>
<name>W9QXQ3_9ROSA</name>
<sequence>MSFLVDFRFSLDVVFGSNCPGGGAHGGDSLILASCFFQFHQARRKPKEDRGVSLVRPGDFAMWFQSACGIPHAGHTVRHPRAPWCVLGTRGAQRELAQGSATLTGLDSQRDTKGTSDT</sequence>
<gene>
    <name evidence="2" type="ORF">L484_006850</name>
</gene>
<evidence type="ECO:0000256" key="1">
    <source>
        <dbReference type="SAM" id="MobiDB-lite"/>
    </source>
</evidence>
<proteinExistence type="predicted"/>
<protein>
    <submittedName>
        <fullName evidence="2">Uncharacterized protein</fullName>
    </submittedName>
</protein>
<evidence type="ECO:0000313" key="2">
    <source>
        <dbReference type="EMBL" id="EXB57737.1"/>
    </source>
</evidence>
<dbReference type="AlphaFoldDB" id="W9QXQ3"/>
<organism evidence="2 3">
    <name type="scientific">Morus notabilis</name>
    <dbReference type="NCBI Taxonomy" id="981085"/>
    <lineage>
        <taxon>Eukaryota</taxon>
        <taxon>Viridiplantae</taxon>
        <taxon>Streptophyta</taxon>
        <taxon>Embryophyta</taxon>
        <taxon>Tracheophyta</taxon>
        <taxon>Spermatophyta</taxon>
        <taxon>Magnoliopsida</taxon>
        <taxon>eudicotyledons</taxon>
        <taxon>Gunneridae</taxon>
        <taxon>Pentapetalae</taxon>
        <taxon>rosids</taxon>
        <taxon>fabids</taxon>
        <taxon>Rosales</taxon>
        <taxon>Moraceae</taxon>
        <taxon>Moreae</taxon>
        <taxon>Morus</taxon>
    </lineage>
</organism>
<feature type="compositionally biased region" description="Basic and acidic residues" evidence="1">
    <location>
        <begin position="108"/>
        <end position="118"/>
    </location>
</feature>
<keyword evidence="3" id="KW-1185">Reference proteome</keyword>